<evidence type="ECO:0000313" key="2">
    <source>
        <dbReference type="Proteomes" id="UP001144978"/>
    </source>
</evidence>
<name>A0ACC1QCF6_9APHY</name>
<comment type="caution">
    <text evidence="1">The sequence shown here is derived from an EMBL/GenBank/DDBJ whole genome shotgun (WGS) entry which is preliminary data.</text>
</comment>
<keyword evidence="2" id="KW-1185">Reference proteome</keyword>
<protein>
    <submittedName>
        <fullName evidence="1">Uncharacterized protein</fullName>
    </submittedName>
</protein>
<proteinExistence type="predicted"/>
<dbReference type="Proteomes" id="UP001144978">
    <property type="component" value="Unassembled WGS sequence"/>
</dbReference>
<dbReference type="EMBL" id="JANSHE010000051">
    <property type="protein sequence ID" value="KAJ3018171.1"/>
    <property type="molecule type" value="Genomic_DNA"/>
</dbReference>
<organism evidence="1 2">
    <name type="scientific">Trametes sanguinea</name>
    <dbReference type="NCBI Taxonomy" id="158606"/>
    <lineage>
        <taxon>Eukaryota</taxon>
        <taxon>Fungi</taxon>
        <taxon>Dikarya</taxon>
        <taxon>Basidiomycota</taxon>
        <taxon>Agaricomycotina</taxon>
        <taxon>Agaricomycetes</taxon>
        <taxon>Polyporales</taxon>
        <taxon>Polyporaceae</taxon>
        <taxon>Trametes</taxon>
    </lineage>
</organism>
<accession>A0ACC1QCF6</accession>
<reference evidence="1" key="1">
    <citation type="submission" date="2022-08" db="EMBL/GenBank/DDBJ databases">
        <title>Genome Sequence of Pycnoporus sanguineus.</title>
        <authorList>
            <person name="Buettner E."/>
        </authorList>
    </citation>
    <scope>NUCLEOTIDE SEQUENCE</scope>
    <source>
        <strain evidence="1">CG-C14</strain>
    </source>
</reference>
<evidence type="ECO:0000313" key="1">
    <source>
        <dbReference type="EMBL" id="KAJ3018171.1"/>
    </source>
</evidence>
<sequence length="129" mass="13911">MLGSAWSYDKPREAVTLGSGGFHGRILVAWMRVFANARGYCDSGWTTVADYTVGRVDIAALAMARAKPRKLERAWTSLPVGGSSESTQLPIRPPGGSSRSDRRNHGTDAGLPDRIDMACPVNKARSSFT</sequence>
<gene>
    <name evidence="1" type="ORF">NUW54_g404</name>
</gene>